<dbReference type="Proteomes" id="UP000011081">
    <property type="component" value="Unassembled WGS sequence"/>
</dbReference>
<proteinExistence type="predicted"/>
<name>L2GSX6_VAVCU</name>
<evidence type="ECO:0000313" key="1">
    <source>
        <dbReference type="EMBL" id="ELA46462.1"/>
    </source>
</evidence>
<evidence type="ECO:0000313" key="2">
    <source>
        <dbReference type="Proteomes" id="UP000011081"/>
    </source>
</evidence>
<sequence length="118" mass="13348">MERMACERVSTCSMKENVPLRCAYEARFNRCGDSPLYAVYGRKCTHRKHCACMRAQACGCMFNAAFPACDVHLFMRNSHFLEGARQHRNGVHCLLIPFVGNFCTWWCGSGECACGTLH</sequence>
<dbReference type="RefSeq" id="XP_008075070.1">
    <property type="nucleotide sequence ID" value="XM_008076879.1"/>
</dbReference>
<dbReference type="VEuPathDB" id="MicrosporidiaDB:VCUG_02057"/>
<dbReference type="GeneID" id="19879925"/>
<dbReference type="EMBL" id="GL877444">
    <property type="protein sequence ID" value="ELA46462.1"/>
    <property type="molecule type" value="Genomic_DNA"/>
</dbReference>
<reference evidence="2" key="1">
    <citation type="submission" date="2011-03" db="EMBL/GenBank/DDBJ databases">
        <title>The genome sequence of Vavraia culicis strain floridensis.</title>
        <authorList>
            <consortium name="The Broad Institute Genome Sequencing Platform"/>
            <person name="Cuomo C."/>
            <person name="Becnel J."/>
            <person name="Sanscrainte N."/>
            <person name="Young S.K."/>
            <person name="Zeng Q."/>
            <person name="Gargeya S."/>
            <person name="Fitzgerald M."/>
            <person name="Haas B."/>
            <person name="Abouelleil A."/>
            <person name="Alvarado L."/>
            <person name="Arachchi H.M."/>
            <person name="Berlin A."/>
            <person name="Chapman S.B."/>
            <person name="Gearin G."/>
            <person name="Goldberg J."/>
            <person name="Griggs A."/>
            <person name="Gujja S."/>
            <person name="Hansen M."/>
            <person name="Heiman D."/>
            <person name="Howarth C."/>
            <person name="Larimer J."/>
            <person name="Lui A."/>
            <person name="MacDonald P.J.P."/>
            <person name="McCowen C."/>
            <person name="Montmayeur A."/>
            <person name="Murphy C."/>
            <person name="Neiman D."/>
            <person name="Pearson M."/>
            <person name="Priest M."/>
            <person name="Roberts A."/>
            <person name="Saif S."/>
            <person name="Shea T."/>
            <person name="Sisk P."/>
            <person name="Stolte C."/>
            <person name="Sykes S."/>
            <person name="Wortman J."/>
            <person name="Nusbaum C."/>
            <person name="Birren B."/>
        </authorList>
    </citation>
    <scope>NUCLEOTIDE SEQUENCE [LARGE SCALE GENOMIC DNA]</scope>
    <source>
        <strain evidence="2">floridensis</strain>
    </source>
</reference>
<accession>L2GSX6</accession>
<protein>
    <submittedName>
        <fullName evidence="1">Uncharacterized protein</fullName>
    </submittedName>
</protein>
<gene>
    <name evidence="1" type="ORF">VCUG_02057</name>
</gene>
<dbReference type="InParanoid" id="L2GSX6"/>
<dbReference type="AlphaFoldDB" id="L2GSX6"/>
<organism evidence="1 2">
    <name type="scientific">Vavraia culicis (isolate floridensis)</name>
    <name type="common">Microsporidian parasite</name>
    <dbReference type="NCBI Taxonomy" id="948595"/>
    <lineage>
        <taxon>Eukaryota</taxon>
        <taxon>Fungi</taxon>
        <taxon>Fungi incertae sedis</taxon>
        <taxon>Microsporidia</taxon>
        <taxon>Pleistophoridae</taxon>
        <taxon>Vavraia</taxon>
    </lineage>
</organism>
<keyword evidence="2" id="KW-1185">Reference proteome</keyword>
<dbReference type="HOGENOM" id="CLU_2074938_0_0_1"/>